<evidence type="ECO:0000256" key="1">
    <source>
        <dbReference type="PROSITE-ProRule" id="PRU00708"/>
    </source>
</evidence>
<feature type="repeat" description="PPR" evidence="1">
    <location>
        <begin position="228"/>
        <end position="262"/>
    </location>
</feature>
<dbReference type="Gene3D" id="1.25.40.10">
    <property type="entry name" value="Tetratricopeptide repeat domain"/>
    <property type="match status" value="3"/>
</dbReference>
<feature type="repeat" description="PPR" evidence="1">
    <location>
        <begin position="121"/>
        <end position="155"/>
    </location>
</feature>
<feature type="repeat" description="PPR" evidence="1">
    <location>
        <begin position="156"/>
        <end position="190"/>
    </location>
</feature>
<dbReference type="InterPro" id="IPR011990">
    <property type="entry name" value="TPR-like_helical_dom_sf"/>
</dbReference>
<dbReference type="Pfam" id="PF13812">
    <property type="entry name" value="PPR_3"/>
    <property type="match status" value="1"/>
</dbReference>
<dbReference type="InterPro" id="IPR002885">
    <property type="entry name" value="PPR_rpt"/>
</dbReference>
<feature type="repeat" description="PPR" evidence="1">
    <location>
        <begin position="191"/>
        <end position="225"/>
    </location>
</feature>
<dbReference type="Pfam" id="PF12854">
    <property type="entry name" value="PPR_1"/>
    <property type="match status" value="1"/>
</dbReference>
<protein>
    <recommendedName>
        <fullName evidence="5">Pentacotripeptide-repeat region of PRORP domain-containing protein</fullName>
    </recommendedName>
</protein>
<gene>
    <name evidence="3" type="ORF">PCOR1329_LOCUS39751</name>
</gene>
<feature type="compositionally biased region" description="Acidic residues" evidence="2">
    <location>
        <begin position="334"/>
        <end position="354"/>
    </location>
</feature>
<accession>A0ABN9TJR0</accession>
<comment type="caution">
    <text evidence="3">The sequence shown here is derived from an EMBL/GenBank/DDBJ whole genome shotgun (WGS) entry which is preliminary data.</text>
</comment>
<dbReference type="Pfam" id="PF01535">
    <property type="entry name" value="PPR"/>
    <property type="match status" value="1"/>
</dbReference>
<dbReference type="PANTHER" id="PTHR45613:SF9">
    <property type="entry name" value="MITOCHONDRIAL GROUP I INTRON SPLICING FACTOR CCM1"/>
    <property type="match status" value="1"/>
</dbReference>
<dbReference type="Proteomes" id="UP001189429">
    <property type="component" value="Unassembled WGS sequence"/>
</dbReference>
<keyword evidence="4" id="KW-1185">Reference proteome</keyword>
<dbReference type="PROSITE" id="PS51375">
    <property type="entry name" value="PPR"/>
    <property type="match status" value="6"/>
</dbReference>
<name>A0ABN9TJR0_9DINO</name>
<feature type="repeat" description="PPR" evidence="1">
    <location>
        <begin position="263"/>
        <end position="297"/>
    </location>
</feature>
<dbReference type="PANTHER" id="PTHR45613">
    <property type="entry name" value="PENTATRICOPEPTIDE REPEAT-CONTAINING PROTEIN"/>
    <property type="match status" value="1"/>
</dbReference>
<evidence type="ECO:0000256" key="2">
    <source>
        <dbReference type="SAM" id="MobiDB-lite"/>
    </source>
</evidence>
<dbReference type="SUPFAM" id="SSF81901">
    <property type="entry name" value="HCP-like"/>
    <property type="match status" value="1"/>
</dbReference>
<sequence length="354" mass="39271">MLRRGARVDTRTVSKMLSMTLGKGGSSNTPQARRAIALVGRFVQDPSQDVDEILFNGLLDACCRLRDWNHLAATIHQMQMAKVAPSSVTQGILLKAYGGMGDLQNVLAIWKDLEQQLLECSDITIGCMIDACVKCGDIEKAAEVFEGLRQQGKHRNSIYYTQLIKGYGQQKDLSKALKLFREMPKEGVPRSTITYNSIIDACIRSGKVLDAEQIFGEMVVEGGPTQPDLITFSTMVKGHCQRGDLDKALNVAETIRARGMGWDELVYNTLLDGCVKAKDISLGVGLWQEMVSSGVVPSTITHNILLRLYRSQGHIDEDSRREVQKLYEVFGCQEESDDEEELDEAGETEEETTT</sequence>
<evidence type="ECO:0000313" key="3">
    <source>
        <dbReference type="EMBL" id="CAK0846174.1"/>
    </source>
</evidence>
<organism evidence="3 4">
    <name type="scientific">Prorocentrum cordatum</name>
    <dbReference type="NCBI Taxonomy" id="2364126"/>
    <lineage>
        <taxon>Eukaryota</taxon>
        <taxon>Sar</taxon>
        <taxon>Alveolata</taxon>
        <taxon>Dinophyceae</taxon>
        <taxon>Prorocentrales</taxon>
        <taxon>Prorocentraceae</taxon>
        <taxon>Prorocentrum</taxon>
    </lineage>
</organism>
<reference evidence="3" key="1">
    <citation type="submission" date="2023-10" db="EMBL/GenBank/DDBJ databases">
        <authorList>
            <person name="Chen Y."/>
            <person name="Shah S."/>
            <person name="Dougan E. K."/>
            <person name="Thang M."/>
            <person name="Chan C."/>
        </authorList>
    </citation>
    <scope>NUCLEOTIDE SEQUENCE [LARGE SCALE GENOMIC DNA]</scope>
</reference>
<dbReference type="Pfam" id="PF13041">
    <property type="entry name" value="PPR_2"/>
    <property type="match status" value="2"/>
</dbReference>
<feature type="region of interest" description="Disordered" evidence="2">
    <location>
        <begin position="333"/>
        <end position="354"/>
    </location>
</feature>
<dbReference type="EMBL" id="CAUYUJ010014802">
    <property type="protein sequence ID" value="CAK0846174.1"/>
    <property type="molecule type" value="Genomic_DNA"/>
</dbReference>
<evidence type="ECO:0008006" key="5">
    <source>
        <dbReference type="Google" id="ProtNLM"/>
    </source>
</evidence>
<proteinExistence type="predicted"/>
<feature type="repeat" description="PPR" evidence="1">
    <location>
        <begin position="51"/>
        <end position="85"/>
    </location>
</feature>
<dbReference type="NCBIfam" id="TIGR00756">
    <property type="entry name" value="PPR"/>
    <property type="match status" value="6"/>
</dbReference>
<evidence type="ECO:0000313" key="4">
    <source>
        <dbReference type="Proteomes" id="UP001189429"/>
    </source>
</evidence>